<feature type="compositionally biased region" description="Basic and acidic residues" evidence="1">
    <location>
        <begin position="297"/>
        <end position="314"/>
    </location>
</feature>
<dbReference type="PANTHER" id="PTHR32246">
    <property type="entry name" value="INGRESSION PROTEIN FIC1"/>
    <property type="match status" value="1"/>
</dbReference>
<sequence>MSSSSRFSTHPLDLDITIITAKHLKNVNWRHGELKPYVTISIDPTRRFTTKPSDDINTNRPIWNERFIIPINIPLHDALLSLEISHSEISQTPSLKPVGSVQFPLKELISNSDESNTIRVLELRRPSGRPQGKIRVKLGLRERERPTPPPPQPDYHPTPPNYYNPSTLPRDYRNYPSPSSYSPYSPPFAPAAAPSSPYSYTNYSDPNYGYYSSGYYSSQQQLPPMPPRPLFDQGMRSYDGHSGPSAPVDYSSTYEQKAKGSKMGMGGKFGSGLAVGAVAGALGGLALEEGLKFEEGKIADKVENELDGRDEYSDYRPAGHY</sequence>
<feature type="domain" description="C2" evidence="2">
    <location>
        <begin position="1"/>
        <end position="118"/>
    </location>
</feature>
<proteinExistence type="predicted"/>
<dbReference type="AlphaFoldDB" id="A0A835HAI5"/>
<dbReference type="SUPFAM" id="SSF49562">
    <property type="entry name" value="C2 domain (Calcium/lipid-binding domain, CaLB)"/>
    <property type="match status" value="1"/>
</dbReference>
<reference evidence="3 4" key="1">
    <citation type="submission" date="2020-10" db="EMBL/GenBank/DDBJ databases">
        <title>The Coptis chinensis genome and diversification of protoberbering-type alkaloids.</title>
        <authorList>
            <person name="Wang B."/>
            <person name="Shu S."/>
            <person name="Song C."/>
            <person name="Liu Y."/>
        </authorList>
    </citation>
    <scope>NUCLEOTIDE SEQUENCE [LARGE SCALE GENOMIC DNA]</scope>
    <source>
        <strain evidence="3">HL-2020</strain>
        <tissue evidence="3">Leaf</tissue>
    </source>
</reference>
<accession>A0A835HAI5</accession>
<feature type="region of interest" description="Disordered" evidence="1">
    <location>
        <begin position="297"/>
        <end position="321"/>
    </location>
</feature>
<evidence type="ECO:0000313" key="3">
    <source>
        <dbReference type="EMBL" id="KAF9594934.1"/>
    </source>
</evidence>
<comment type="caution">
    <text evidence="3">The sequence shown here is derived from an EMBL/GenBank/DDBJ whole genome shotgun (WGS) entry which is preliminary data.</text>
</comment>
<dbReference type="InterPro" id="IPR035892">
    <property type="entry name" value="C2_domain_sf"/>
</dbReference>
<dbReference type="OrthoDB" id="67700at2759"/>
<feature type="region of interest" description="Disordered" evidence="1">
    <location>
        <begin position="122"/>
        <end position="184"/>
    </location>
</feature>
<dbReference type="InterPro" id="IPR044750">
    <property type="entry name" value="C2_SRC2/BAP"/>
</dbReference>
<name>A0A835HAI5_9MAGN</name>
<evidence type="ECO:0000259" key="2">
    <source>
        <dbReference type="PROSITE" id="PS50004"/>
    </source>
</evidence>
<dbReference type="InterPro" id="IPR000008">
    <property type="entry name" value="C2_dom"/>
</dbReference>
<evidence type="ECO:0000313" key="4">
    <source>
        <dbReference type="Proteomes" id="UP000631114"/>
    </source>
</evidence>
<dbReference type="Pfam" id="PF00168">
    <property type="entry name" value="C2"/>
    <property type="match status" value="1"/>
</dbReference>
<organism evidence="3 4">
    <name type="scientific">Coptis chinensis</name>
    <dbReference type="NCBI Taxonomy" id="261450"/>
    <lineage>
        <taxon>Eukaryota</taxon>
        <taxon>Viridiplantae</taxon>
        <taxon>Streptophyta</taxon>
        <taxon>Embryophyta</taxon>
        <taxon>Tracheophyta</taxon>
        <taxon>Spermatophyta</taxon>
        <taxon>Magnoliopsida</taxon>
        <taxon>Ranunculales</taxon>
        <taxon>Ranunculaceae</taxon>
        <taxon>Coptidoideae</taxon>
        <taxon>Coptis</taxon>
    </lineage>
</organism>
<dbReference type="PANTHER" id="PTHR32246:SF68">
    <property type="entry name" value="OS01G0853800 PROTEIN"/>
    <property type="match status" value="1"/>
</dbReference>
<keyword evidence="4" id="KW-1185">Reference proteome</keyword>
<gene>
    <name evidence="3" type="ORF">IFM89_035504</name>
</gene>
<evidence type="ECO:0000256" key="1">
    <source>
        <dbReference type="SAM" id="MobiDB-lite"/>
    </source>
</evidence>
<dbReference type="GO" id="GO:0006952">
    <property type="term" value="P:defense response"/>
    <property type="evidence" value="ECO:0007669"/>
    <property type="project" value="InterPro"/>
</dbReference>
<dbReference type="Gene3D" id="2.60.40.150">
    <property type="entry name" value="C2 domain"/>
    <property type="match status" value="1"/>
</dbReference>
<feature type="compositionally biased region" description="Pro residues" evidence="1">
    <location>
        <begin position="147"/>
        <end position="162"/>
    </location>
</feature>
<dbReference type="EMBL" id="JADFTS010000008">
    <property type="protein sequence ID" value="KAF9594934.1"/>
    <property type="molecule type" value="Genomic_DNA"/>
</dbReference>
<protein>
    <recommendedName>
        <fullName evidence="2">C2 domain-containing protein</fullName>
    </recommendedName>
</protein>
<dbReference type="SMART" id="SM00239">
    <property type="entry name" value="C2"/>
    <property type="match status" value="1"/>
</dbReference>
<dbReference type="CDD" id="cd04051">
    <property type="entry name" value="C2_SRC2_like"/>
    <property type="match status" value="1"/>
</dbReference>
<dbReference type="Proteomes" id="UP000631114">
    <property type="component" value="Unassembled WGS sequence"/>
</dbReference>
<dbReference type="PROSITE" id="PS50004">
    <property type="entry name" value="C2"/>
    <property type="match status" value="1"/>
</dbReference>